<keyword evidence="2 7" id="KW-0808">Transferase</keyword>
<comment type="similarity">
    <text evidence="7 8">Belongs to the class I-like SAM-binding methyltransferase superfamily. C5-methyltransferase family.</text>
</comment>
<reference evidence="9 10" key="1">
    <citation type="journal article" date="2018" name="G3 (Bethesda)">
        <title>Phylogenetic and Phylogenomic Definition of Rhizopus Species.</title>
        <authorList>
            <person name="Gryganskyi A.P."/>
            <person name="Golan J."/>
            <person name="Dolatabadi S."/>
            <person name="Mondo S."/>
            <person name="Robb S."/>
            <person name="Idnurm A."/>
            <person name="Muszewska A."/>
            <person name="Steczkiewicz K."/>
            <person name="Masonjones S."/>
            <person name="Liao H.L."/>
            <person name="Gajdeczka M.T."/>
            <person name="Anike F."/>
            <person name="Vuek A."/>
            <person name="Anishchenko I.M."/>
            <person name="Voigt K."/>
            <person name="de Hoog G.S."/>
            <person name="Smith M.E."/>
            <person name="Heitman J."/>
            <person name="Vilgalys R."/>
            <person name="Stajich J.E."/>
        </authorList>
    </citation>
    <scope>NUCLEOTIDE SEQUENCE [LARGE SCALE GENOMIC DNA]</scope>
    <source>
        <strain evidence="9 10">LSU 92-RS-03</strain>
    </source>
</reference>
<evidence type="ECO:0000256" key="8">
    <source>
        <dbReference type="RuleBase" id="RU000416"/>
    </source>
</evidence>
<keyword evidence="3 7" id="KW-0949">S-adenosyl-L-methionine</keyword>
<protein>
    <recommendedName>
        <fullName evidence="5">tRNA (cytosine(38)-C(5))-methyltransferase</fullName>
        <ecNumber evidence="4">2.1.1.204</ecNumber>
    </recommendedName>
    <alternativeName>
        <fullName evidence="6">DNA (cytosine-5)-methyltransferase-like protein 2</fullName>
    </alternativeName>
</protein>
<dbReference type="SUPFAM" id="SSF53335">
    <property type="entry name" value="S-adenosyl-L-methionine-dependent methyltransferases"/>
    <property type="match status" value="1"/>
</dbReference>
<evidence type="ECO:0000256" key="5">
    <source>
        <dbReference type="ARBA" id="ARBA00039681"/>
    </source>
</evidence>
<dbReference type="STRING" id="4846.A0A367KWM9"/>
<dbReference type="PRINTS" id="PR00105">
    <property type="entry name" value="C5METTRFRASE"/>
</dbReference>
<dbReference type="PANTHER" id="PTHR46098">
    <property type="entry name" value="TRNA (CYTOSINE(38)-C(5))-METHYLTRANSFERASE"/>
    <property type="match status" value="1"/>
</dbReference>
<dbReference type="EMBL" id="PJQM01000137">
    <property type="protein sequence ID" value="RCI06520.1"/>
    <property type="molecule type" value="Genomic_DNA"/>
</dbReference>
<accession>A0A367KWM9</accession>
<evidence type="ECO:0000313" key="10">
    <source>
        <dbReference type="Proteomes" id="UP000253551"/>
    </source>
</evidence>
<proteinExistence type="inferred from homology"/>
<dbReference type="PANTHER" id="PTHR46098:SF1">
    <property type="entry name" value="TRNA (CYTOSINE(38)-C(5))-METHYLTRANSFERASE"/>
    <property type="match status" value="1"/>
</dbReference>
<dbReference type="PROSITE" id="PS51679">
    <property type="entry name" value="SAM_MT_C5"/>
    <property type="match status" value="1"/>
</dbReference>
<dbReference type="Gene3D" id="3.40.50.150">
    <property type="entry name" value="Vaccinia Virus protein VP39"/>
    <property type="match status" value="1"/>
</dbReference>
<dbReference type="Gene3D" id="3.90.120.10">
    <property type="entry name" value="DNA Methylase, subunit A, domain 2"/>
    <property type="match status" value="1"/>
</dbReference>
<keyword evidence="1 7" id="KW-0489">Methyltransferase</keyword>
<dbReference type="AlphaFoldDB" id="A0A367KWM9"/>
<evidence type="ECO:0000256" key="3">
    <source>
        <dbReference type="ARBA" id="ARBA00022691"/>
    </source>
</evidence>
<dbReference type="GO" id="GO:0005634">
    <property type="term" value="C:nucleus"/>
    <property type="evidence" value="ECO:0007669"/>
    <property type="project" value="TreeGrafter"/>
</dbReference>
<dbReference type="EC" id="2.1.1.204" evidence="4"/>
<sequence>MAPLRQLEFYSGIGGMHYAATLAEWNVEILKAFDINTVANEIYRHNFDHKTVGQKLIETLSVKQYEDFKADVWTMSPPCQPYTRVGLQQGSEDTRAKSFLYLLEVLKELENKPKYILVENVKGFEESDSRDMLVSTLQKCDYNFQEFLLTPLQLSIPNSRMRYYLLAKLKPNDFAVPVTNTIINYIPLSKKMSEAFVDNRGEEHVNESLVDPISAYLESDVDESYLLTDKVLAKNCHVFDIVKPNGRRSCCFTKGYYHYAQGTGSVLQTNSDLDAHTVFEESLQYKGVDEEKQLQKLRSLRLRYFTPREVANLMGFPQHFSFPETSSVKQKYRTLGNSINVKLVSELMRYLLKEPSAF</sequence>
<gene>
    <name evidence="9" type="primary">TRDMT1_1</name>
    <name evidence="9" type="ORF">CU098_013495</name>
</gene>
<dbReference type="GO" id="GO:0008168">
    <property type="term" value="F:methyltransferase activity"/>
    <property type="evidence" value="ECO:0007669"/>
    <property type="project" value="UniProtKB-KW"/>
</dbReference>
<dbReference type="OrthoDB" id="414133at2759"/>
<evidence type="ECO:0000313" key="9">
    <source>
        <dbReference type="EMBL" id="RCI06520.1"/>
    </source>
</evidence>
<organism evidence="9 10">
    <name type="scientific">Rhizopus stolonifer</name>
    <name type="common">Rhizopus nigricans</name>
    <dbReference type="NCBI Taxonomy" id="4846"/>
    <lineage>
        <taxon>Eukaryota</taxon>
        <taxon>Fungi</taxon>
        <taxon>Fungi incertae sedis</taxon>
        <taxon>Mucoromycota</taxon>
        <taxon>Mucoromycotina</taxon>
        <taxon>Mucoromycetes</taxon>
        <taxon>Mucorales</taxon>
        <taxon>Mucorineae</taxon>
        <taxon>Rhizopodaceae</taxon>
        <taxon>Rhizopus</taxon>
    </lineage>
</organism>
<name>A0A367KWM9_RHIST</name>
<evidence type="ECO:0000256" key="2">
    <source>
        <dbReference type="ARBA" id="ARBA00022679"/>
    </source>
</evidence>
<evidence type="ECO:0000256" key="4">
    <source>
        <dbReference type="ARBA" id="ARBA00039081"/>
    </source>
</evidence>
<dbReference type="PROSITE" id="PS00095">
    <property type="entry name" value="C5_MTASE_2"/>
    <property type="match status" value="1"/>
</dbReference>
<dbReference type="NCBIfam" id="TIGR00675">
    <property type="entry name" value="dcm"/>
    <property type="match status" value="1"/>
</dbReference>
<keyword evidence="10" id="KW-1185">Reference proteome</keyword>
<dbReference type="InterPro" id="IPR001525">
    <property type="entry name" value="C5_MeTfrase"/>
</dbReference>
<evidence type="ECO:0000256" key="7">
    <source>
        <dbReference type="PROSITE-ProRule" id="PRU01016"/>
    </source>
</evidence>
<dbReference type="Proteomes" id="UP000253551">
    <property type="component" value="Unassembled WGS sequence"/>
</dbReference>
<feature type="active site" evidence="7">
    <location>
        <position position="79"/>
    </location>
</feature>
<evidence type="ECO:0000256" key="6">
    <source>
        <dbReference type="ARBA" id="ARBA00042810"/>
    </source>
</evidence>
<dbReference type="InterPro" id="IPR029063">
    <property type="entry name" value="SAM-dependent_MTases_sf"/>
</dbReference>
<dbReference type="Pfam" id="PF00145">
    <property type="entry name" value="DNA_methylase"/>
    <property type="match status" value="1"/>
</dbReference>
<evidence type="ECO:0000256" key="1">
    <source>
        <dbReference type="ARBA" id="ARBA00022603"/>
    </source>
</evidence>
<dbReference type="InterPro" id="IPR050750">
    <property type="entry name" value="C5-MTase"/>
</dbReference>
<comment type="caution">
    <text evidence="9">The sequence shown here is derived from an EMBL/GenBank/DDBJ whole genome shotgun (WGS) entry which is preliminary data.</text>
</comment>
<dbReference type="GO" id="GO:0032259">
    <property type="term" value="P:methylation"/>
    <property type="evidence" value="ECO:0007669"/>
    <property type="project" value="UniProtKB-KW"/>
</dbReference>
<dbReference type="InterPro" id="IPR031303">
    <property type="entry name" value="C5_meth_CS"/>
</dbReference>